<evidence type="ECO:0000256" key="4">
    <source>
        <dbReference type="ARBA" id="ARBA00022982"/>
    </source>
</evidence>
<dbReference type="Gene3D" id="3.30.70.20">
    <property type="match status" value="1"/>
</dbReference>
<reference evidence="9" key="1">
    <citation type="submission" date="2020-06" db="EMBL/GenBank/DDBJ databases">
        <title>Unique genomic features of the anaerobic methanotrophic archaea.</title>
        <authorList>
            <person name="Chadwick G.L."/>
            <person name="Skennerton C.T."/>
            <person name="Laso-Perez R."/>
            <person name="Leu A.O."/>
            <person name="Speth D.R."/>
            <person name="Yu H."/>
            <person name="Morgan-Lang C."/>
            <person name="Hatzenpichler R."/>
            <person name="Goudeau D."/>
            <person name="Malmstrom R."/>
            <person name="Brazelton W.J."/>
            <person name="Woyke T."/>
            <person name="Hallam S.J."/>
            <person name="Tyson G.W."/>
            <person name="Wegener G."/>
            <person name="Boetius A."/>
            <person name="Orphan V."/>
        </authorList>
    </citation>
    <scope>NUCLEOTIDE SEQUENCE</scope>
</reference>
<evidence type="ECO:0000256" key="7">
    <source>
        <dbReference type="SAM" id="Phobius"/>
    </source>
</evidence>
<keyword evidence="4" id="KW-0249">Electron transport</keyword>
<keyword evidence="3" id="KW-0479">Metal-binding</keyword>
<proteinExistence type="predicted"/>
<feature type="domain" description="4Fe-4S ferredoxin-type" evidence="8">
    <location>
        <begin position="125"/>
        <end position="155"/>
    </location>
</feature>
<accession>A0A7G9YPX9</accession>
<feature type="transmembrane region" description="Helical" evidence="7">
    <location>
        <begin position="54"/>
        <end position="72"/>
    </location>
</feature>
<name>A0A7G9YPX9_9EURY</name>
<dbReference type="PANTHER" id="PTHR30176:SF3">
    <property type="entry name" value="FERREDOXIN-TYPE PROTEIN NAPH"/>
    <property type="match status" value="1"/>
</dbReference>
<dbReference type="PANTHER" id="PTHR30176">
    <property type="entry name" value="FERREDOXIN-TYPE PROTEIN NAPH"/>
    <property type="match status" value="1"/>
</dbReference>
<evidence type="ECO:0000313" key="9">
    <source>
        <dbReference type="EMBL" id="QNO50063.1"/>
    </source>
</evidence>
<dbReference type="Pfam" id="PF13237">
    <property type="entry name" value="Fer4_10"/>
    <property type="match status" value="1"/>
</dbReference>
<keyword evidence="7" id="KW-0472">Membrane</keyword>
<keyword evidence="1" id="KW-0813">Transport</keyword>
<organism evidence="9">
    <name type="scientific">Candidatus Methanogaster sp. ANME-2c ERB4</name>
    <dbReference type="NCBI Taxonomy" id="2759911"/>
    <lineage>
        <taxon>Archaea</taxon>
        <taxon>Methanobacteriati</taxon>
        <taxon>Methanobacteriota</taxon>
        <taxon>Stenosarchaea group</taxon>
        <taxon>Methanomicrobia</taxon>
        <taxon>Methanosarcinales</taxon>
        <taxon>ANME-2 cluster</taxon>
        <taxon>Candidatus Methanogasteraceae</taxon>
        <taxon>Candidatus Methanogaster</taxon>
    </lineage>
</organism>
<evidence type="ECO:0000256" key="3">
    <source>
        <dbReference type="ARBA" id="ARBA00022723"/>
    </source>
</evidence>
<dbReference type="GO" id="GO:0005886">
    <property type="term" value="C:plasma membrane"/>
    <property type="evidence" value="ECO:0007669"/>
    <property type="project" value="TreeGrafter"/>
</dbReference>
<keyword evidence="7" id="KW-1133">Transmembrane helix</keyword>
<protein>
    <submittedName>
        <fullName evidence="9">Ion-translocating oxidoreductase complex subunit B</fullName>
    </submittedName>
</protein>
<keyword evidence="2" id="KW-0004">4Fe-4S</keyword>
<dbReference type="EMBL" id="MT631404">
    <property type="protein sequence ID" value="QNO50063.1"/>
    <property type="molecule type" value="Genomic_DNA"/>
</dbReference>
<dbReference type="PROSITE" id="PS00198">
    <property type="entry name" value="4FE4S_FER_1"/>
    <property type="match status" value="2"/>
</dbReference>
<dbReference type="GO" id="GO:0046872">
    <property type="term" value="F:metal ion binding"/>
    <property type="evidence" value="ECO:0007669"/>
    <property type="project" value="UniProtKB-KW"/>
</dbReference>
<dbReference type="InterPro" id="IPR051684">
    <property type="entry name" value="Electron_Trans/Redox"/>
</dbReference>
<evidence type="ECO:0000256" key="6">
    <source>
        <dbReference type="ARBA" id="ARBA00023014"/>
    </source>
</evidence>
<dbReference type="Pfam" id="PF12801">
    <property type="entry name" value="Fer4_5"/>
    <property type="match status" value="2"/>
</dbReference>
<dbReference type="InterPro" id="IPR017896">
    <property type="entry name" value="4Fe4S_Fe-S-bd"/>
</dbReference>
<dbReference type="SUPFAM" id="SSF54862">
    <property type="entry name" value="4Fe-4S ferredoxins"/>
    <property type="match status" value="1"/>
</dbReference>
<dbReference type="AlphaFoldDB" id="A0A7G9YPX9"/>
<evidence type="ECO:0000256" key="5">
    <source>
        <dbReference type="ARBA" id="ARBA00023004"/>
    </source>
</evidence>
<keyword evidence="6" id="KW-0411">Iron-sulfur</keyword>
<dbReference type="GO" id="GO:0051539">
    <property type="term" value="F:4 iron, 4 sulfur cluster binding"/>
    <property type="evidence" value="ECO:0007669"/>
    <property type="project" value="UniProtKB-KW"/>
</dbReference>
<sequence>MGYLVLAMMIVFLTLSVFKGRYWCGWFCPRGSFLERILKVVSTNAHIPSFLKNLAFRSVIFCGMIAFMLHRLIQTNGELDKIGFVFVIMCIVTSIISIILGMIYNSRIWCAFCPMGTLQGLLGREKYSLQVSDDCIECGLCEKVCPVNIYPGSFKKSGKVSNFDCIKCSNCIEKCPRNALKFQENIIQAQSSCSAI</sequence>
<feature type="domain" description="4Fe-4S ferredoxin-type" evidence="8">
    <location>
        <begin position="156"/>
        <end position="185"/>
    </location>
</feature>
<evidence type="ECO:0000259" key="8">
    <source>
        <dbReference type="PROSITE" id="PS51379"/>
    </source>
</evidence>
<feature type="transmembrane region" description="Helical" evidence="7">
    <location>
        <begin position="84"/>
        <end position="104"/>
    </location>
</feature>
<dbReference type="PROSITE" id="PS51379">
    <property type="entry name" value="4FE4S_FER_2"/>
    <property type="match status" value="2"/>
</dbReference>
<dbReference type="InterPro" id="IPR017900">
    <property type="entry name" value="4Fe4S_Fe_S_CS"/>
</dbReference>
<keyword evidence="5" id="KW-0408">Iron</keyword>
<gene>
    <name evidence="9" type="primary">rsxB_1</name>
    <name evidence="9" type="ORF">NEPELPOK_00014</name>
</gene>
<dbReference type="GO" id="GO:0016491">
    <property type="term" value="F:oxidoreductase activity"/>
    <property type="evidence" value="ECO:0007669"/>
    <property type="project" value="UniProtKB-ARBA"/>
</dbReference>
<evidence type="ECO:0000256" key="2">
    <source>
        <dbReference type="ARBA" id="ARBA00022485"/>
    </source>
</evidence>
<evidence type="ECO:0000256" key="1">
    <source>
        <dbReference type="ARBA" id="ARBA00022448"/>
    </source>
</evidence>
<keyword evidence="7" id="KW-0812">Transmembrane</keyword>